<dbReference type="NCBIfam" id="TIGR00089">
    <property type="entry name" value="MiaB/RimO family radical SAM methylthiotransferase"/>
    <property type="match status" value="1"/>
</dbReference>
<evidence type="ECO:0000256" key="4">
    <source>
        <dbReference type="ARBA" id="ARBA00022691"/>
    </source>
</evidence>
<dbReference type="PROSITE" id="PS51449">
    <property type="entry name" value="MTTASE_N"/>
    <property type="match status" value="1"/>
</dbReference>
<sequence>MTRSSPVEVHDFGCRLNTLEGEVIRRTAQGASGEPLVVVNTCAVTSEAVRQARQSVRRLRRLHPNARLVVTGCAAQTEGAAFAAMPEVDAVIGNDAKLRSETWATLSHFGPSEKLRIDDLASVRETAGHMVEAIENRARAILQIQNGCDHRCTFCIIPFGRGPSRSVPAGEIVRQARRIAEGGVAEIVLTGVDLTSWGADLPGAPKLGNLVSQILRLVPDLPRLRLSSIDQIEADPLLVELICGEPRLMPHLHLSLQSGDDMVLKRMKRRHTRDDALRFCREVLDRRPEIVIGADLIAGFPTETDAMAEATERFVGEAGLTRLHVFPYSARPGTPAARMPPVPGPVIRERAMRLRAIGAAAERRHVARLDGARLPVLVERGGRGRCPDFTSVQIAAGLPGAIVDATLSLQSGGELHAAPLSAASGPLIGP</sequence>
<dbReference type="InterPro" id="IPR005839">
    <property type="entry name" value="Methylthiotransferase"/>
</dbReference>
<evidence type="ECO:0000256" key="5">
    <source>
        <dbReference type="ARBA" id="ARBA00022723"/>
    </source>
</evidence>
<dbReference type="NCBIfam" id="TIGR01579">
    <property type="entry name" value="MiaB-like-C"/>
    <property type="match status" value="1"/>
</dbReference>
<dbReference type="InterPro" id="IPR006638">
    <property type="entry name" value="Elp3/MiaA/NifB-like_rSAM"/>
</dbReference>
<dbReference type="Pfam" id="PF04055">
    <property type="entry name" value="Radical_SAM"/>
    <property type="match status" value="1"/>
</dbReference>
<evidence type="ECO:0000256" key="2">
    <source>
        <dbReference type="ARBA" id="ARBA00022485"/>
    </source>
</evidence>
<dbReference type="Gene3D" id="3.80.30.20">
    <property type="entry name" value="tm_1862 like domain"/>
    <property type="match status" value="1"/>
</dbReference>
<evidence type="ECO:0000256" key="1">
    <source>
        <dbReference type="ARBA" id="ARBA00001966"/>
    </source>
</evidence>
<dbReference type="InterPro" id="IPR013848">
    <property type="entry name" value="Methylthiotransferase_N"/>
</dbReference>
<gene>
    <name evidence="10" type="ORF">SAMN05192530_10161</name>
</gene>
<comment type="cofactor">
    <cofactor evidence="1">
        <name>[4Fe-4S] cluster</name>
        <dbReference type="ChEBI" id="CHEBI:49883"/>
    </cofactor>
</comment>
<evidence type="ECO:0000256" key="6">
    <source>
        <dbReference type="ARBA" id="ARBA00023004"/>
    </source>
</evidence>
<dbReference type="SFLD" id="SFLDS00029">
    <property type="entry name" value="Radical_SAM"/>
    <property type="match status" value="1"/>
</dbReference>
<dbReference type="AlphaFoldDB" id="A0A1H0BYS5"/>
<keyword evidence="11" id="KW-1185">Reference proteome</keyword>
<feature type="domain" description="Radical SAM core" evidence="9">
    <location>
        <begin position="134"/>
        <end position="364"/>
    </location>
</feature>
<dbReference type="InterPro" id="IPR020612">
    <property type="entry name" value="Methylthiotransferase_CS"/>
</dbReference>
<dbReference type="InterPro" id="IPR006467">
    <property type="entry name" value="MiaB-like_bact"/>
</dbReference>
<dbReference type="PANTHER" id="PTHR11918:SF45">
    <property type="entry name" value="THREONYLCARBAMOYLADENOSINE TRNA METHYLTHIOTRANSFERASE"/>
    <property type="match status" value="1"/>
</dbReference>
<dbReference type="GO" id="GO:0051539">
    <property type="term" value="F:4 iron, 4 sulfur cluster binding"/>
    <property type="evidence" value="ECO:0007669"/>
    <property type="project" value="UniProtKB-KW"/>
</dbReference>
<dbReference type="Gene3D" id="3.40.50.12160">
    <property type="entry name" value="Methylthiotransferase, N-terminal domain"/>
    <property type="match status" value="1"/>
</dbReference>
<dbReference type="STRING" id="1166073.SAMN05192530_10161"/>
<evidence type="ECO:0000313" key="11">
    <source>
        <dbReference type="Proteomes" id="UP000198793"/>
    </source>
</evidence>
<dbReference type="InterPro" id="IPR038135">
    <property type="entry name" value="Methylthiotransferase_N_sf"/>
</dbReference>
<keyword evidence="5" id="KW-0479">Metal-binding</keyword>
<dbReference type="EMBL" id="FNIT01000001">
    <property type="protein sequence ID" value="SDN50755.1"/>
    <property type="molecule type" value="Genomic_DNA"/>
</dbReference>
<keyword evidence="3 10" id="KW-0808">Transferase</keyword>
<dbReference type="InterPro" id="IPR007197">
    <property type="entry name" value="rSAM"/>
</dbReference>
<keyword evidence="7" id="KW-0411">Iron-sulfur</keyword>
<dbReference type="Pfam" id="PF00919">
    <property type="entry name" value="UPF0004"/>
    <property type="match status" value="1"/>
</dbReference>
<organism evidence="10 11">
    <name type="scientific">Aureimonas jatrophae</name>
    <dbReference type="NCBI Taxonomy" id="1166073"/>
    <lineage>
        <taxon>Bacteria</taxon>
        <taxon>Pseudomonadati</taxon>
        <taxon>Pseudomonadota</taxon>
        <taxon>Alphaproteobacteria</taxon>
        <taxon>Hyphomicrobiales</taxon>
        <taxon>Aurantimonadaceae</taxon>
        <taxon>Aureimonas</taxon>
    </lineage>
</organism>
<proteinExistence type="predicted"/>
<feature type="domain" description="MTTase N-terminal" evidence="8">
    <location>
        <begin position="5"/>
        <end position="108"/>
    </location>
</feature>
<dbReference type="PROSITE" id="PS51918">
    <property type="entry name" value="RADICAL_SAM"/>
    <property type="match status" value="1"/>
</dbReference>
<keyword evidence="6" id="KW-0408">Iron</keyword>
<evidence type="ECO:0000259" key="8">
    <source>
        <dbReference type="PROSITE" id="PS51449"/>
    </source>
</evidence>
<keyword evidence="4" id="KW-0949">S-adenosyl-L-methionine</keyword>
<dbReference type="Proteomes" id="UP000198793">
    <property type="component" value="Unassembled WGS sequence"/>
</dbReference>
<evidence type="ECO:0000313" key="10">
    <source>
        <dbReference type="EMBL" id="SDN50755.1"/>
    </source>
</evidence>
<dbReference type="InterPro" id="IPR023404">
    <property type="entry name" value="rSAM_horseshoe"/>
</dbReference>
<dbReference type="PROSITE" id="PS01278">
    <property type="entry name" value="MTTASE_RADICAL"/>
    <property type="match status" value="1"/>
</dbReference>
<evidence type="ECO:0000256" key="7">
    <source>
        <dbReference type="ARBA" id="ARBA00023014"/>
    </source>
</evidence>
<dbReference type="OrthoDB" id="9805215at2"/>
<dbReference type="PANTHER" id="PTHR11918">
    <property type="entry name" value="RADICAL SAM PROTEINS"/>
    <property type="match status" value="1"/>
</dbReference>
<dbReference type="InterPro" id="IPR058240">
    <property type="entry name" value="rSAM_sf"/>
</dbReference>
<dbReference type="SFLD" id="SFLDG01082">
    <property type="entry name" value="B12-binding_domain_containing"/>
    <property type="match status" value="1"/>
</dbReference>
<dbReference type="GO" id="GO:0046872">
    <property type="term" value="F:metal ion binding"/>
    <property type="evidence" value="ECO:0007669"/>
    <property type="project" value="UniProtKB-KW"/>
</dbReference>
<name>A0A1H0BYS5_9HYPH</name>
<dbReference type="SUPFAM" id="SSF102114">
    <property type="entry name" value="Radical SAM enzymes"/>
    <property type="match status" value="1"/>
</dbReference>
<dbReference type="CDD" id="cd01335">
    <property type="entry name" value="Radical_SAM"/>
    <property type="match status" value="1"/>
</dbReference>
<dbReference type="RefSeq" id="WP_090667237.1">
    <property type="nucleotide sequence ID" value="NZ_FNIT01000001.1"/>
</dbReference>
<reference evidence="10 11" key="1">
    <citation type="submission" date="2016-10" db="EMBL/GenBank/DDBJ databases">
        <authorList>
            <person name="de Groot N.N."/>
        </authorList>
    </citation>
    <scope>NUCLEOTIDE SEQUENCE [LARGE SCALE GENOMIC DNA]</scope>
    <source>
        <strain evidence="11">L7-484,KACC 16230,DSM 25025</strain>
    </source>
</reference>
<evidence type="ECO:0000256" key="3">
    <source>
        <dbReference type="ARBA" id="ARBA00022679"/>
    </source>
</evidence>
<protein>
    <submittedName>
        <fullName evidence="10">Threonylcarbamoyladenosine tRNA methylthiotransferase MtaB</fullName>
    </submittedName>
</protein>
<accession>A0A1H0BYS5</accession>
<evidence type="ECO:0000259" key="9">
    <source>
        <dbReference type="PROSITE" id="PS51918"/>
    </source>
</evidence>
<dbReference type="GO" id="GO:0035598">
    <property type="term" value="F:tRNA (N(6)-L-threonylcarbamoyladenosine(37)-C(2))-methylthiotransferase activity"/>
    <property type="evidence" value="ECO:0007669"/>
    <property type="project" value="TreeGrafter"/>
</dbReference>
<keyword evidence="2" id="KW-0004">4Fe-4S</keyword>
<dbReference type="SMART" id="SM00729">
    <property type="entry name" value="Elp3"/>
    <property type="match status" value="1"/>
</dbReference>